<reference evidence="10 11" key="1">
    <citation type="journal article" date="2013" name="Genome Announc.">
        <title>Draft Genome Sequence of Cesiribacter andamanensis Strain AMV16T, Isolated from a Soil Sample from a Mud Volcano in the Andaman Islands, India.</title>
        <authorList>
            <person name="Shivaji S."/>
            <person name="Ara S."/>
            <person name="Begum Z."/>
            <person name="Srinivas T.N."/>
            <person name="Singh A."/>
            <person name="Kumar Pinnaka A."/>
        </authorList>
    </citation>
    <scope>NUCLEOTIDE SEQUENCE [LARGE SCALE GENOMIC DNA]</scope>
    <source>
        <strain evidence="10 11">AMV16</strain>
    </source>
</reference>
<dbReference type="eggNOG" id="COG0642">
    <property type="taxonomic scope" value="Bacteria"/>
</dbReference>
<dbReference type="PROSITE" id="PS50109">
    <property type="entry name" value="HIS_KIN"/>
    <property type="match status" value="1"/>
</dbReference>
<evidence type="ECO:0000259" key="9">
    <source>
        <dbReference type="PROSITE" id="PS50109"/>
    </source>
</evidence>
<evidence type="ECO:0000256" key="4">
    <source>
        <dbReference type="ARBA" id="ARBA00022679"/>
    </source>
</evidence>
<dbReference type="GO" id="GO:0000155">
    <property type="term" value="F:phosphorelay sensor kinase activity"/>
    <property type="evidence" value="ECO:0007669"/>
    <property type="project" value="InterPro"/>
</dbReference>
<dbReference type="InterPro" id="IPR036890">
    <property type="entry name" value="HATPase_C_sf"/>
</dbReference>
<name>M7N7T7_9BACT</name>
<evidence type="ECO:0000256" key="3">
    <source>
        <dbReference type="ARBA" id="ARBA00022553"/>
    </source>
</evidence>
<dbReference type="PANTHER" id="PTHR45436">
    <property type="entry name" value="SENSOR HISTIDINE KINASE YKOH"/>
    <property type="match status" value="1"/>
</dbReference>
<evidence type="ECO:0000256" key="2">
    <source>
        <dbReference type="ARBA" id="ARBA00012438"/>
    </source>
</evidence>
<dbReference type="RefSeq" id="WP_009194958.1">
    <property type="nucleotide sequence ID" value="NZ_AODQ01000029.1"/>
</dbReference>
<sequence>MRVLTKTSYYYLLLSAVVFLLGGINFYWIMQQEIYDEVDDQLFTDKENILAFIRQNNRLPSVTSGISEAILVKEANPASPTLEKLADTLIYSSYDEEYVYFRRLTFTAYQDGRPYEYTILKSLTDFEDLFESTMLAMGVIFVLLLVGLVFINYYINKFIWRHFYDTLSKIKRYSLAKDPPLQLTPTSTREFQELNAVLEAMTHKMHRDYLNLKEFTENASHEIQTPLAIVNNKLELIMQSDALSQQQAQLLQELYAPINRLGRLNKTLILLTRIENQEFSEQEELPLHSLVKEQLEQLQEMIGMRELVVEPPLLEPVYRRMNRGLAEILISNLLVNAIRHNHTGGSISISLTPRQLCIKNTGEAYAGATTEQYFTRFTSGHQAPESLGIGLALVKKICEHYALVPSYTYSEGQHILCIYFPPTAG</sequence>
<dbReference type="EC" id="2.7.13.3" evidence="2"/>
<dbReference type="Gene3D" id="3.30.565.10">
    <property type="entry name" value="Histidine kinase-like ATPase, C-terminal domain"/>
    <property type="match status" value="1"/>
</dbReference>
<dbReference type="Pfam" id="PF00512">
    <property type="entry name" value="HisKA"/>
    <property type="match status" value="1"/>
</dbReference>
<keyword evidence="8" id="KW-0472">Membrane</keyword>
<keyword evidence="7 8" id="KW-1133">Transmembrane helix</keyword>
<dbReference type="InterPro" id="IPR005467">
    <property type="entry name" value="His_kinase_dom"/>
</dbReference>
<dbReference type="OrthoDB" id="1522504at2"/>
<keyword evidence="4 10" id="KW-0808">Transferase</keyword>
<dbReference type="SMART" id="SM00387">
    <property type="entry name" value="HATPase_c"/>
    <property type="match status" value="1"/>
</dbReference>
<keyword evidence="6 10" id="KW-0418">Kinase</keyword>
<dbReference type="Gene3D" id="1.10.287.130">
    <property type="match status" value="1"/>
</dbReference>
<dbReference type="PANTHER" id="PTHR45436:SF5">
    <property type="entry name" value="SENSOR HISTIDINE KINASE TRCS"/>
    <property type="match status" value="1"/>
</dbReference>
<keyword evidence="5 8" id="KW-0812">Transmembrane</keyword>
<dbReference type="InterPro" id="IPR003594">
    <property type="entry name" value="HATPase_dom"/>
</dbReference>
<dbReference type="SUPFAM" id="SSF55874">
    <property type="entry name" value="ATPase domain of HSP90 chaperone/DNA topoisomerase II/histidine kinase"/>
    <property type="match status" value="1"/>
</dbReference>
<protein>
    <recommendedName>
        <fullName evidence="2">histidine kinase</fullName>
        <ecNumber evidence="2">2.7.13.3</ecNumber>
    </recommendedName>
</protein>
<dbReference type="InterPro" id="IPR003661">
    <property type="entry name" value="HisK_dim/P_dom"/>
</dbReference>
<comment type="catalytic activity">
    <reaction evidence="1">
        <text>ATP + protein L-histidine = ADP + protein N-phospho-L-histidine.</text>
        <dbReference type="EC" id="2.7.13.3"/>
    </reaction>
</comment>
<feature type="domain" description="Histidine kinase" evidence="9">
    <location>
        <begin position="218"/>
        <end position="424"/>
    </location>
</feature>
<dbReference type="STRING" id="1279009.ADICEAN_01561"/>
<feature type="transmembrane region" description="Helical" evidence="8">
    <location>
        <begin position="134"/>
        <end position="155"/>
    </location>
</feature>
<accession>M7N7T7</accession>
<dbReference type="EMBL" id="AODQ01000029">
    <property type="protein sequence ID" value="EMR03307.1"/>
    <property type="molecule type" value="Genomic_DNA"/>
</dbReference>
<dbReference type="GO" id="GO:0005886">
    <property type="term" value="C:plasma membrane"/>
    <property type="evidence" value="ECO:0007669"/>
    <property type="project" value="TreeGrafter"/>
</dbReference>
<gene>
    <name evidence="10" type="primary">yedV</name>
    <name evidence="10" type="ORF">ADICEAN_01561</name>
</gene>
<dbReference type="Proteomes" id="UP000011910">
    <property type="component" value="Unassembled WGS sequence"/>
</dbReference>
<keyword evidence="3" id="KW-0597">Phosphoprotein</keyword>
<evidence type="ECO:0000256" key="6">
    <source>
        <dbReference type="ARBA" id="ARBA00022777"/>
    </source>
</evidence>
<evidence type="ECO:0000256" key="7">
    <source>
        <dbReference type="ARBA" id="ARBA00022989"/>
    </source>
</evidence>
<organism evidence="10 11">
    <name type="scientific">Cesiribacter andamanensis AMV16</name>
    <dbReference type="NCBI Taxonomy" id="1279009"/>
    <lineage>
        <taxon>Bacteria</taxon>
        <taxon>Pseudomonadati</taxon>
        <taxon>Bacteroidota</taxon>
        <taxon>Cytophagia</taxon>
        <taxon>Cytophagales</taxon>
        <taxon>Cesiribacteraceae</taxon>
        <taxon>Cesiribacter</taxon>
    </lineage>
</organism>
<evidence type="ECO:0000256" key="5">
    <source>
        <dbReference type="ARBA" id="ARBA00022692"/>
    </source>
</evidence>
<dbReference type="InterPro" id="IPR036097">
    <property type="entry name" value="HisK_dim/P_sf"/>
</dbReference>
<comment type="caution">
    <text evidence="10">The sequence shown here is derived from an EMBL/GenBank/DDBJ whole genome shotgun (WGS) entry which is preliminary data.</text>
</comment>
<evidence type="ECO:0000256" key="8">
    <source>
        <dbReference type="SAM" id="Phobius"/>
    </source>
</evidence>
<evidence type="ECO:0000313" key="11">
    <source>
        <dbReference type="Proteomes" id="UP000011910"/>
    </source>
</evidence>
<proteinExistence type="predicted"/>
<evidence type="ECO:0000313" key="10">
    <source>
        <dbReference type="EMBL" id="EMR03307.1"/>
    </source>
</evidence>
<dbReference type="SMART" id="SM00388">
    <property type="entry name" value="HisKA"/>
    <property type="match status" value="1"/>
</dbReference>
<dbReference type="SUPFAM" id="SSF47384">
    <property type="entry name" value="Homodimeric domain of signal transducing histidine kinase"/>
    <property type="match status" value="1"/>
</dbReference>
<dbReference type="Pfam" id="PF02518">
    <property type="entry name" value="HATPase_c"/>
    <property type="match status" value="1"/>
</dbReference>
<feature type="transmembrane region" description="Helical" evidence="8">
    <location>
        <begin position="9"/>
        <end position="30"/>
    </location>
</feature>
<dbReference type="AlphaFoldDB" id="M7N7T7"/>
<dbReference type="InterPro" id="IPR050428">
    <property type="entry name" value="TCS_sensor_his_kinase"/>
</dbReference>
<keyword evidence="11" id="KW-1185">Reference proteome</keyword>
<evidence type="ECO:0000256" key="1">
    <source>
        <dbReference type="ARBA" id="ARBA00000085"/>
    </source>
</evidence>